<keyword evidence="3" id="KW-1185">Reference proteome</keyword>
<reference evidence="2 3" key="1">
    <citation type="submission" date="2020-07" db="EMBL/GenBank/DDBJ databases">
        <title>Roseicoccus Jingziensis gen. nov., sp. nov., isolated from coastal seawater.</title>
        <authorList>
            <person name="Feng X."/>
        </authorList>
    </citation>
    <scope>NUCLEOTIDE SEQUENCE [LARGE SCALE GENOMIC DNA]</scope>
    <source>
        <strain evidence="2 3">N1E253</strain>
    </source>
</reference>
<comment type="caution">
    <text evidence="2">The sequence shown here is derived from an EMBL/GenBank/DDBJ whole genome shotgun (WGS) entry which is preliminary data.</text>
</comment>
<dbReference type="Proteomes" id="UP000557872">
    <property type="component" value="Unassembled WGS sequence"/>
</dbReference>
<evidence type="ECO:0000256" key="1">
    <source>
        <dbReference type="SAM" id="Phobius"/>
    </source>
</evidence>
<dbReference type="Gene3D" id="2.60.120.200">
    <property type="match status" value="1"/>
</dbReference>
<dbReference type="SUPFAM" id="SSF49899">
    <property type="entry name" value="Concanavalin A-like lectins/glucanases"/>
    <property type="match status" value="1"/>
</dbReference>
<dbReference type="PANTHER" id="PTHR30273">
    <property type="entry name" value="PERIPLASMIC SIGNAL SENSOR AND SIGMA FACTOR ACTIVATOR FECR-RELATED"/>
    <property type="match status" value="1"/>
</dbReference>
<dbReference type="AlphaFoldDB" id="A0A851GND7"/>
<dbReference type="InterPro" id="IPR012373">
    <property type="entry name" value="Ferrdict_sens_TM"/>
</dbReference>
<organism evidence="2 3">
    <name type="scientific">Oceaniferula marina</name>
    <dbReference type="NCBI Taxonomy" id="2748318"/>
    <lineage>
        <taxon>Bacteria</taxon>
        <taxon>Pseudomonadati</taxon>
        <taxon>Verrucomicrobiota</taxon>
        <taxon>Verrucomicrobiia</taxon>
        <taxon>Verrucomicrobiales</taxon>
        <taxon>Verrucomicrobiaceae</taxon>
        <taxon>Oceaniferula</taxon>
    </lineage>
</organism>
<dbReference type="InterPro" id="IPR013320">
    <property type="entry name" value="ConA-like_dom_sf"/>
</dbReference>
<protein>
    <recommendedName>
        <fullName evidence="4">FecR protein domain-containing protein</fullName>
    </recommendedName>
</protein>
<keyword evidence="1" id="KW-0472">Membrane</keyword>
<dbReference type="EMBL" id="JACBAZ010000004">
    <property type="protein sequence ID" value="NWK56547.1"/>
    <property type="molecule type" value="Genomic_DNA"/>
</dbReference>
<keyword evidence="1" id="KW-1133">Transmembrane helix</keyword>
<sequence length="559" mass="62612">MDQQNTIPPTHRELIQSLIDGTLSPIESQRINQLLRDDVVLREFYIRQIRTDELLAAHFELPNSQVVLKRPEPQISKKKHLTVVTMAVALGMAAAIALMLVFRAPESTTAQDDHSLYSEFIPAPDRTPVAMVSGTNNVNWAASSGQVRPGHWLSAGKIDLKEGILELSYDTGTQVLIKAPAVYYIEAESKGYLEKGSIKAHSSQTLANFEVETPNSQLIDLGTTFGVTVLSALRTEVHVIEGLVKAKSLIDPDTEWKMLLKGKALRIKSTEDFNTDYDRFPADTSLYDWAPPERAKRPQSIHYHHWSFDQLNGSQLQDSGQHPDSPSFPAHTVDISESTTSHQWLTQGRFGKALHLDGNQRFLRTDFPGIEGNASRTVAFWIRLGKNQPRGDATPGIVSWGKNKSRGEKWQIRTESPLLKDNQQVIRTECAWGHMMGQTNLHDGQWHHVASVFMSAPNADIATHVKHYVDGKLETRGSIISRRVNTAVAKDEHSNFPLSIGLSMDTGFSPSYNKLIERHKKQQLNIETLNGDVDELYIFDAALTPSEILQLMQKNRPPE</sequence>
<evidence type="ECO:0008006" key="4">
    <source>
        <dbReference type="Google" id="ProtNLM"/>
    </source>
</evidence>
<evidence type="ECO:0000313" key="3">
    <source>
        <dbReference type="Proteomes" id="UP000557872"/>
    </source>
</evidence>
<dbReference type="Gene3D" id="2.60.120.1440">
    <property type="match status" value="1"/>
</dbReference>
<keyword evidence="1" id="KW-0812">Transmembrane</keyword>
<evidence type="ECO:0000313" key="2">
    <source>
        <dbReference type="EMBL" id="NWK56547.1"/>
    </source>
</evidence>
<dbReference type="PANTHER" id="PTHR30273:SF2">
    <property type="entry name" value="PROTEIN FECR"/>
    <property type="match status" value="1"/>
</dbReference>
<feature type="transmembrane region" description="Helical" evidence="1">
    <location>
        <begin position="80"/>
        <end position="102"/>
    </location>
</feature>
<dbReference type="GO" id="GO:0016989">
    <property type="term" value="F:sigma factor antagonist activity"/>
    <property type="evidence" value="ECO:0007669"/>
    <property type="project" value="TreeGrafter"/>
</dbReference>
<dbReference type="RefSeq" id="WP_178933314.1">
    <property type="nucleotide sequence ID" value="NZ_JACBAZ010000004.1"/>
</dbReference>
<name>A0A851GND7_9BACT</name>
<gene>
    <name evidence="2" type="ORF">HW115_13075</name>
</gene>
<proteinExistence type="predicted"/>
<accession>A0A851GND7</accession>
<dbReference type="Pfam" id="PF13385">
    <property type="entry name" value="Laminin_G_3"/>
    <property type="match status" value="1"/>
</dbReference>